<keyword evidence="10" id="KW-0547">Nucleotide-binding</keyword>
<feature type="binding site" evidence="10">
    <location>
        <position position="532"/>
    </location>
    <ligand>
        <name>Zn(2+)</name>
        <dbReference type="ChEBI" id="CHEBI:29105"/>
        <note>catalytic</note>
    </ligand>
</feature>
<dbReference type="GO" id="GO:0004829">
    <property type="term" value="F:threonine-tRNA ligase activity"/>
    <property type="evidence" value="ECO:0007669"/>
    <property type="project" value="UniProtKB-EC"/>
</dbReference>
<name>A0ABS6CIX1_9ACTN</name>
<dbReference type="Pfam" id="PF07973">
    <property type="entry name" value="tRNA_SAD"/>
    <property type="match status" value="1"/>
</dbReference>
<evidence type="ECO:0000313" key="13">
    <source>
        <dbReference type="EMBL" id="MBU3866862.1"/>
    </source>
</evidence>
<dbReference type="Pfam" id="PF00587">
    <property type="entry name" value="tRNA-synt_2b"/>
    <property type="match status" value="1"/>
</dbReference>
<dbReference type="HAMAP" id="MF_00184">
    <property type="entry name" value="Thr_tRNA_synth"/>
    <property type="match status" value="1"/>
</dbReference>
<gene>
    <name evidence="10 13" type="primary">thrS</name>
    <name evidence="13" type="ORF">KN815_23175</name>
</gene>
<dbReference type="PROSITE" id="PS51880">
    <property type="entry name" value="TGS"/>
    <property type="match status" value="1"/>
</dbReference>
<evidence type="ECO:0000256" key="6">
    <source>
        <dbReference type="ARBA" id="ARBA00022840"/>
    </source>
</evidence>
<comment type="subcellular location">
    <subcellularLocation>
        <location evidence="10">Cytoplasm</location>
    </subcellularLocation>
</comment>
<protein>
    <recommendedName>
        <fullName evidence="10">Threonine--tRNA ligase</fullName>
        <ecNumber evidence="10">6.1.1.3</ecNumber>
    </recommendedName>
    <alternativeName>
        <fullName evidence="10">Threonyl-tRNA synthetase</fullName>
        <shortName evidence="10">ThrRS</shortName>
    </alternativeName>
</protein>
<comment type="caution">
    <text evidence="10">Lacks conserved residue(s) required for the propagation of feature annotation.</text>
</comment>
<dbReference type="EMBL" id="JAHLEM010000260">
    <property type="protein sequence ID" value="MBU3866862.1"/>
    <property type="molecule type" value="Genomic_DNA"/>
</dbReference>
<keyword evidence="10" id="KW-0030">Aminoacyl-tRNA synthetase</keyword>
<dbReference type="InterPro" id="IPR033728">
    <property type="entry name" value="ThrRS_core"/>
</dbReference>
<comment type="cofactor">
    <cofactor evidence="10">
        <name>Zn(2+)</name>
        <dbReference type="ChEBI" id="CHEBI:29105"/>
    </cofactor>
    <text evidence="10">Binds 1 zinc ion per subunit.</text>
</comment>
<accession>A0ABS6CIX1</accession>
<keyword evidence="10 13" id="KW-0436">Ligase</keyword>
<evidence type="ECO:0000259" key="11">
    <source>
        <dbReference type="PROSITE" id="PS50862"/>
    </source>
</evidence>
<keyword evidence="8 10" id="KW-0648">Protein biosynthesis</keyword>
<keyword evidence="5 10" id="KW-0862">Zinc</keyword>
<feature type="binding site" evidence="10">
    <location>
        <position position="353"/>
    </location>
    <ligand>
        <name>Zn(2+)</name>
        <dbReference type="ChEBI" id="CHEBI:29105"/>
        <note>catalytic</note>
    </ligand>
</feature>
<comment type="subunit">
    <text evidence="10">Homodimer.</text>
</comment>
<evidence type="ECO:0000256" key="9">
    <source>
        <dbReference type="ARBA" id="ARBA00049515"/>
    </source>
</evidence>
<keyword evidence="4 10" id="KW-0479">Metal-binding</keyword>
<dbReference type="PROSITE" id="PS50862">
    <property type="entry name" value="AA_TRNA_LIGASE_II"/>
    <property type="match status" value="1"/>
</dbReference>
<dbReference type="InterPro" id="IPR006195">
    <property type="entry name" value="aa-tRNA-synth_II"/>
</dbReference>
<evidence type="ECO:0000256" key="2">
    <source>
        <dbReference type="ARBA" id="ARBA00022490"/>
    </source>
</evidence>
<evidence type="ECO:0000256" key="4">
    <source>
        <dbReference type="ARBA" id="ARBA00022723"/>
    </source>
</evidence>
<keyword evidence="3 10" id="KW-0820">tRNA-binding</keyword>
<organism evidence="13 14">
    <name type="scientific">Streptomyces niphimycinicus</name>
    <dbReference type="NCBI Taxonomy" id="2842201"/>
    <lineage>
        <taxon>Bacteria</taxon>
        <taxon>Bacillati</taxon>
        <taxon>Actinomycetota</taxon>
        <taxon>Actinomycetes</taxon>
        <taxon>Kitasatosporales</taxon>
        <taxon>Streptomycetaceae</taxon>
        <taxon>Streptomyces</taxon>
    </lineage>
</organism>
<comment type="similarity">
    <text evidence="1 10">Belongs to the class-II aminoacyl-tRNA synthetase family.</text>
</comment>
<dbReference type="Pfam" id="PF03129">
    <property type="entry name" value="HGTP_anticodon"/>
    <property type="match status" value="1"/>
</dbReference>
<reference evidence="13 14" key="1">
    <citation type="submission" date="2021-06" db="EMBL/GenBank/DDBJ databases">
        <authorList>
            <person name="Pan X."/>
        </authorList>
    </citation>
    <scope>NUCLEOTIDE SEQUENCE [LARGE SCALE GENOMIC DNA]</scope>
    <source>
        <strain evidence="13 14">4503</strain>
    </source>
</reference>
<evidence type="ECO:0000256" key="1">
    <source>
        <dbReference type="ARBA" id="ARBA00008226"/>
    </source>
</evidence>
<dbReference type="PANTHER" id="PTHR11451">
    <property type="entry name" value="THREONINE-TRNA LIGASE"/>
    <property type="match status" value="1"/>
</dbReference>
<dbReference type="RefSeq" id="WP_216343866.1">
    <property type="nucleotide sequence ID" value="NZ_JAHLEM010000260.1"/>
</dbReference>
<dbReference type="PANTHER" id="PTHR11451:SF44">
    <property type="entry name" value="THREONINE--TRNA LIGASE, CHLOROPLASTIC_MITOCHONDRIAL 2"/>
    <property type="match status" value="1"/>
</dbReference>
<keyword evidence="6 10" id="KW-0067">ATP-binding</keyword>
<dbReference type="InterPro" id="IPR002320">
    <property type="entry name" value="Thr-tRNA-ligase_IIa"/>
</dbReference>
<proteinExistence type="inferred from homology"/>
<keyword evidence="2 10" id="KW-0963">Cytoplasm</keyword>
<evidence type="ECO:0000256" key="8">
    <source>
        <dbReference type="ARBA" id="ARBA00022917"/>
    </source>
</evidence>
<evidence type="ECO:0000259" key="12">
    <source>
        <dbReference type="PROSITE" id="PS51880"/>
    </source>
</evidence>
<evidence type="ECO:0000313" key="14">
    <source>
        <dbReference type="Proteomes" id="UP000720508"/>
    </source>
</evidence>
<keyword evidence="14" id="KW-1185">Reference proteome</keyword>
<feature type="binding site" evidence="10">
    <location>
        <position position="404"/>
    </location>
    <ligand>
        <name>Zn(2+)</name>
        <dbReference type="ChEBI" id="CHEBI:29105"/>
        <note>catalytic</note>
    </ligand>
</feature>
<dbReference type="InterPro" id="IPR004154">
    <property type="entry name" value="Anticodon-bd"/>
</dbReference>
<dbReference type="CDD" id="cd00771">
    <property type="entry name" value="ThrRS_core"/>
    <property type="match status" value="1"/>
</dbReference>
<dbReference type="EC" id="6.1.1.3" evidence="10"/>
<evidence type="ECO:0000256" key="7">
    <source>
        <dbReference type="ARBA" id="ARBA00022884"/>
    </source>
</evidence>
<dbReference type="NCBIfam" id="TIGR00418">
    <property type="entry name" value="thrS"/>
    <property type="match status" value="1"/>
</dbReference>
<comment type="catalytic activity">
    <reaction evidence="9 10">
        <text>tRNA(Thr) + L-threonine + ATP = L-threonyl-tRNA(Thr) + AMP + diphosphate + H(+)</text>
        <dbReference type="Rhea" id="RHEA:24624"/>
        <dbReference type="Rhea" id="RHEA-COMP:9670"/>
        <dbReference type="Rhea" id="RHEA-COMP:9704"/>
        <dbReference type="ChEBI" id="CHEBI:15378"/>
        <dbReference type="ChEBI" id="CHEBI:30616"/>
        <dbReference type="ChEBI" id="CHEBI:33019"/>
        <dbReference type="ChEBI" id="CHEBI:57926"/>
        <dbReference type="ChEBI" id="CHEBI:78442"/>
        <dbReference type="ChEBI" id="CHEBI:78534"/>
        <dbReference type="ChEBI" id="CHEBI:456215"/>
        <dbReference type="EC" id="6.1.1.3"/>
    </reaction>
</comment>
<evidence type="ECO:0000256" key="10">
    <source>
        <dbReference type="HAMAP-Rule" id="MF_00184"/>
    </source>
</evidence>
<sequence length="659" mass="74407">MSDVRVIIQRDSEREERVVATGTTTADLFSGDRSIVAVRVAGQLKDLAYQPAEGDEIEPVEITSKDGLDILRHSTAHVMAQAVQELFPDAKLGIGPPIKDGFYYDFDVETPFHPDDLKRIEKKMQEIQKRGQRFSRRVVTDDEAREELSAEPYKLELIGLKGSAADAAEGASAEVGAGELTIYDNLDAKSGELCWKDLCRGPHLPTTRNIPAFKLMRSAAAYWRGSEKNPQLQRIYGTAWPTKDELKAYLDFLAEAEKRDHRKLGAELDLFSFPDELGSGLAVFHPKGGVIRKEMEEYSRKRHEESGYEFVNTPHITKAKLFETSGHLPHYMDGMFPPMEFEGQDYYLKAMNCPMHNLIFRARGRSYRELPLRLFEFGTVYRYEKSGVVHGLTRARGFTQDDSHIYCTKEQMADELDNLLTFVLDLLRDYGLNDFYLELSTRDDSDKFIGGPEQWEEATEELRKAAEKQGLELVMDPGGAAFYGPKISVQARDAIGRTWQMSTIQVDFNQPERFELEYTAADGSRQQPVMIHRALFGSIERFFAVLLEHYAGAFPAWLAPVQAVGIPIGDGHVPYLEQFAAQAKAKGLRMEVDSSSDRMQKKIRNAQKSKIPFMVIVGDEDVANDAVSFRYRDGSQKNGIPIDEALAEIADAVERRIQV</sequence>
<dbReference type="Proteomes" id="UP000720508">
    <property type="component" value="Unassembled WGS sequence"/>
</dbReference>
<dbReference type="InterPro" id="IPR002314">
    <property type="entry name" value="aa-tRNA-synt_IIb"/>
</dbReference>
<dbReference type="CDD" id="cd00860">
    <property type="entry name" value="ThrRS_anticodon"/>
    <property type="match status" value="1"/>
</dbReference>
<dbReference type="InterPro" id="IPR004095">
    <property type="entry name" value="TGS"/>
</dbReference>
<dbReference type="SMART" id="SM00863">
    <property type="entry name" value="tRNA_SAD"/>
    <property type="match status" value="1"/>
</dbReference>
<evidence type="ECO:0000256" key="5">
    <source>
        <dbReference type="ARBA" id="ARBA00022833"/>
    </source>
</evidence>
<dbReference type="InterPro" id="IPR012947">
    <property type="entry name" value="tRNA_SAD"/>
</dbReference>
<comment type="caution">
    <text evidence="13">The sequence shown here is derived from an EMBL/GenBank/DDBJ whole genome shotgun (WGS) entry which is preliminary data.</text>
</comment>
<feature type="domain" description="TGS" evidence="12">
    <location>
        <begin position="1"/>
        <end position="61"/>
    </location>
</feature>
<evidence type="ECO:0000256" key="3">
    <source>
        <dbReference type="ARBA" id="ARBA00022555"/>
    </source>
</evidence>
<feature type="domain" description="Aminoacyl-transfer RNA synthetases class-II family profile" evidence="11">
    <location>
        <begin position="251"/>
        <end position="555"/>
    </location>
</feature>
<keyword evidence="7 10" id="KW-0694">RNA-binding</keyword>
<dbReference type="InterPro" id="IPR047246">
    <property type="entry name" value="ThrRS_anticodon"/>
</dbReference>